<dbReference type="SUPFAM" id="SSF55831">
    <property type="entry name" value="Thymidylate synthase/dCMP hydroxymethylase"/>
    <property type="match status" value="1"/>
</dbReference>
<feature type="transmembrane region" description="Helical" evidence="6">
    <location>
        <begin position="244"/>
        <end position="270"/>
    </location>
</feature>
<dbReference type="AlphaFoldDB" id="A0A835I5W9"/>
<dbReference type="InterPro" id="IPR036926">
    <property type="entry name" value="Thymidate_synth/dCMP_Mease_sf"/>
</dbReference>
<dbReference type="InterPro" id="IPR000398">
    <property type="entry name" value="Thymidylate_synthase"/>
</dbReference>
<dbReference type="GO" id="GO:0004799">
    <property type="term" value="F:thymidylate synthase activity"/>
    <property type="evidence" value="ECO:0007669"/>
    <property type="project" value="UniProtKB-EC"/>
</dbReference>
<evidence type="ECO:0000259" key="7">
    <source>
        <dbReference type="Pfam" id="PF00303"/>
    </source>
</evidence>
<dbReference type="GO" id="GO:0005829">
    <property type="term" value="C:cytosol"/>
    <property type="evidence" value="ECO:0007669"/>
    <property type="project" value="TreeGrafter"/>
</dbReference>
<dbReference type="Pfam" id="PF00303">
    <property type="entry name" value="Thymidylat_synt"/>
    <property type="match status" value="1"/>
</dbReference>
<dbReference type="PRINTS" id="PR00108">
    <property type="entry name" value="THYMDSNTHASE"/>
</dbReference>
<dbReference type="InterPro" id="IPR023451">
    <property type="entry name" value="Thymidate_synth/dCMP_Mease_dom"/>
</dbReference>
<dbReference type="GO" id="GO:0006231">
    <property type="term" value="P:dTMP biosynthetic process"/>
    <property type="evidence" value="ECO:0007669"/>
    <property type="project" value="InterPro"/>
</dbReference>
<evidence type="ECO:0000256" key="5">
    <source>
        <dbReference type="PROSITE-ProRule" id="PRU10016"/>
    </source>
</evidence>
<comment type="caution">
    <text evidence="9">The sequence shown here is derived from an EMBL/GenBank/DDBJ whole genome shotgun (WGS) entry which is preliminary data.</text>
</comment>
<keyword evidence="10" id="KW-1185">Reference proteome</keyword>
<dbReference type="PANTHER" id="PTHR11548:SF2">
    <property type="entry name" value="THYMIDYLATE SYNTHASE"/>
    <property type="match status" value="1"/>
</dbReference>
<organism evidence="9 10">
    <name type="scientific">Coptis chinensis</name>
    <dbReference type="NCBI Taxonomy" id="261450"/>
    <lineage>
        <taxon>Eukaryota</taxon>
        <taxon>Viridiplantae</taxon>
        <taxon>Streptophyta</taxon>
        <taxon>Embryophyta</taxon>
        <taxon>Tracheophyta</taxon>
        <taxon>Spermatophyta</taxon>
        <taxon>Magnoliopsida</taxon>
        <taxon>Ranunculales</taxon>
        <taxon>Ranunculaceae</taxon>
        <taxon>Coptidoideae</taxon>
        <taxon>Coptis</taxon>
    </lineage>
</organism>
<evidence type="ECO:0000256" key="2">
    <source>
        <dbReference type="ARBA" id="ARBA00022603"/>
    </source>
</evidence>
<dbReference type="GO" id="GO:0005739">
    <property type="term" value="C:mitochondrion"/>
    <property type="evidence" value="ECO:0007669"/>
    <property type="project" value="TreeGrafter"/>
</dbReference>
<proteinExistence type="predicted"/>
<evidence type="ECO:0000313" key="9">
    <source>
        <dbReference type="EMBL" id="KAF9611271.1"/>
    </source>
</evidence>
<evidence type="ECO:0000259" key="8">
    <source>
        <dbReference type="Pfam" id="PF14432"/>
    </source>
</evidence>
<name>A0A835I5W9_9MAGN</name>
<dbReference type="InterPro" id="IPR045097">
    <property type="entry name" value="Thymidate_synth/dCMP_Mease"/>
</dbReference>
<feature type="active site" evidence="5">
    <location>
        <position position="176"/>
    </location>
</feature>
<dbReference type="NCBIfam" id="TIGR03284">
    <property type="entry name" value="thym_sym"/>
    <property type="match status" value="1"/>
</dbReference>
<sequence>MGLYMRSFASDMTHPKSKEIKETSVFLHHPKSKEIKEALEELLQTLKCNGYKSNFSSVVHDIGDGEKERLLKTHSEKLALAFGLLTHFFGTPIRIVKNPQRVPGDGRCLFRAVSYGACMKCGEEAPNGNRQIELANDLRARLLDVIEKVKNKPDDRRIIFSAWNLVDLKLMALPPCHMFAHFYVANGELSCQMYQRFADLGLGVPFNISSYTPLTCMIAHVCVIRIILLHLFRTLVALRYSSLPLLLVALAVMVFYSEALWVVSLLSCFWDRIRLPGNLLFVRQAATPSGMIDGEVKNAKASEIEKSIWDLAFKRIIPKIKNLKARHLVEELWQFAGYIVVMEIEVLELG</sequence>
<dbReference type="Pfam" id="PF14432">
    <property type="entry name" value="DYW_deaminase"/>
    <property type="match status" value="1"/>
</dbReference>
<keyword evidence="6" id="KW-0472">Membrane</keyword>
<dbReference type="InterPro" id="IPR020940">
    <property type="entry name" value="Thymidylate_synthase_AS"/>
</dbReference>
<evidence type="ECO:0000256" key="6">
    <source>
        <dbReference type="SAM" id="Phobius"/>
    </source>
</evidence>
<feature type="transmembrane region" description="Helical" evidence="6">
    <location>
        <begin position="211"/>
        <end position="232"/>
    </location>
</feature>
<evidence type="ECO:0000313" key="10">
    <source>
        <dbReference type="Proteomes" id="UP000631114"/>
    </source>
</evidence>
<dbReference type="EMBL" id="JADFTS010000004">
    <property type="protein sequence ID" value="KAF9611271.1"/>
    <property type="molecule type" value="Genomic_DNA"/>
</dbReference>
<keyword evidence="4" id="KW-0545">Nucleotide biosynthesis</keyword>
<evidence type="ECO:0000256" key="3">
    <source>
        <dbReference type="ARBA" id="ARBA00022679"/>
    </source>
</evidence>
<protein>
    <recommendedName>
        <fullName evidence="1">thymidylate synthase</fullName>
        <ecNumber evidence="1">2.1.1.45</ecNumber>
    </recommendedName>
</protein>
<accession>A0A835I5W9</accession>
<dbReference type="GO" id="GO:0004146">
    <property type="term" value="F:dihydrofolate reductase activity"/>
    <property type="evidence" value="ECO:0007669"/>
    <property type="project" value="TreeGrafter"/>
</dbReference>
<dbReference type="InterPro" id="IPR032867">
    <property type="entry name" value="DYW_dom"/>
</dbReference>
<gene>
    <name evidence="9" type="ORF">IFM89_028695</name>
</gene>
<keyword evidence="3" id="KW-0808">Transferase</keyword>
<keyword evidence="6" id="KW-0812">Transmembrane</keyword>
<dbReference type="GO" id="GO:0032259">
    <property type="term" value="P:methylation"/>
    <property type="evidence" value="ECO:0007669"/>
    <property type="project" value="UniProtKB-KW"/>
</dbReference>
<dbReference type="OrthoDB" id="766at2759"/>
<keyword evidence="6" id="KW-1133">Transmembrane helix</keyword>
<dbReference type="Gene3D" id="3.30.572.10">
    <property type="entry name" value="Thymidylate synthase/dCMP hydroxymethylase domain"/>
    <property type="match status" value="1"/>
</dbReference>
<evidence type="ECO:0000256" key="1">
    <source>
        <dbReference type="ARBA" id="ARBA00011947"/>
    </source>
</evidence>
<dbReference type="Proteomes" id="UP000631114">
    <property type="component" value="Unassembled WGS sequence"/>
</dbReference>
<evidence type="ECO:0000256" key="4">
    <source>
        <dbReference type="ARBA" id="ARBA00022727"/>
    </source>
</evidence>
<dbReference type="PANTHER" id="PTHR11548">
    <property type="entry name" value="THYMIDYLATE SYNTHASE 1"/>
    <property type="match status" value="1"/>
</dbReference>
<keyword evidence="2" id="KW-0489">Methyltransferase</keyword>
<dbReference type="PROSITE" id="PS00091">
    <property type="entry name" value="THYMIDYLATE_SYNTHASE"/>
    <property type="match status" value="1"/>
</dbReference>
<feature type="domain" description="Thymidylate synthase/dCMP hydroxymethylase" evidence="7">
    <location>
        <begin position="138"/>
        <end position="224"/>
    </location>
</feature>
<feature type="domain" description="DYW" evidence="8">
    <location>
        <begin position="50"/>
        <end position="114"/>
    </location>
</feature>
<dbReference type="EC" id="2.1.1.45" evidence="1"/>
<dbReference type="GO" id="GO:0008270">
    <property type="term" value="F:zinc ion binding"/>
    <property type="evidence" value="ECO:0007669"/>
    <property type="project" value="InterPro"/>
</dbReference>
<reference evidence="9 10" key="1">
    <citation type="submission" date="2020-10" db="EMBL/GenBank/DDBJ databases">
        <title>The Coptis chinensis genome and diversification of protoberbering-type alkaloids.</title>
        <authorList>
            <person name="Wang B."/>
            <person name="Shu S."/>
            <person name="Song C."/>
            <person name="Liu Y."/>
        </authorList>
    </citation>
    <scope>NUCLEOTIDE SEQUENCE [LARGE SCALE GENOMIC DNA]</scope>
    <source>
        <strain evidence="9">HL-2020</strain>
        <tissue evidence="9">Leaf</tissue>
    </source>
</reference>